<dbReference type="Proteomes" id="UP000886595">
    <property type="component" value="Unassembled WGS sequence"/>
</dbReference>
<feature type="compositionally biased region" description="Basic and acidic residues" evidence="1">
    <location>
        <begin position="73"/>
        <end position="96"/>
    </location>
</feature>
<accession>A0A8X7WE99</accession>
<reference evidence="2 3" key="1">
    <citation type="submission" date="2020-02" db="EMBL/GenBank/DDBJ databases">
        <authorList>
            <person name="Ma Q."/>
            <person name="Huang Y."/>
            <person name="Song X."/>
            <person name="Pei D."/>
        </authorList>
    </citation>
    <scope>NUCLEOTIDE SEQUENCE [LARGE SCALE GENOMIC DNA]</scope>
    <source>
        <strain evidence="2">Sxm20200214</strain>
        <tissue evidence="2">Leaf</tissue>
    </source>
</reference>
<feature type="compositionally biased region" description="Basic and acidic residues" evidence="1">
    <location>
        <begin position="23"/>
        <end position="34"/>
    </location>
</feature>
<comment type="caution">
    <text evidence="2">The sequence shown here is derived from an EMBL/GenBank/DDBJ whole genome shotgun (WGS) entry which is preliminary data.</text>
</comment>
<dbReference type="EMBL" id="JAAMPC010000002">
    <property type="protein sequence ID" value="KAG2328176.1"/>
    <property type="molecule type" value="Genomic_DNA"/>
</dbReference>
<feature type="compositionally biased region" description="Polar residues" evidence="1">
    <location>
        <begin position="11"/>
        <end position="22"/>
    </location>
</feature>
<keyword evidence="3" id="KW-1185">Reference proteome</keyword>
<feature type="region of interest" description="Disordered" evidence="1">
    <location>
        <begin position="1"/>
        <end position="96"/>
    </location>
</feature>
<name>A0A8X7WE99_BRACI</name>
<evidence type="ECO:0000313" key="3">
    <source>
        <dbReference type="Proteomes" id="UP000886595"/>
    </source>
</evidence>
<evidence type="ECO:0000256" key="1">
    <source>
        <dbReference type="SAM" id="MobiDB-lite"/>
    </source>
</evidence>
<evidence type="ECO:0000313" key="2">
    <source>
        <dbReference type="EMBL" id="KAG2328176.1"/>
    </source>
</evidence>
<gene>
    <name evidence="2" type="ORF">Bca52824_010904</name>
</gene>
<proteinExistence type="predicted"/>
<protein>
    <submittedName>
        <fullName evidence="2">Uncharacterized protein</fullName>
    </submittedName>
</protein>
<organism evidence="2 3">
    <name type="scientific">Brassica carinata</name>
    <name type="common">Ethiopian mustard</name>
    <name type="synonym">Abyssinian cabbage</name>
    <dbReference type="NCBI Taxonomy" id="52824"/>
    <lineage>
        <taxon>Eukaryota</taxon>
        <taxon>Viridiplantae</taxon>
        <taxon>Streptophyta</taxon>
        <taxon>Embryophyta</taxon>
        <taxon>Tracheophyta</taxon>
        <taxon>Spermatophyta</taxon>
        <taxon>Magnoliopsida</taxon>
        <taxon>eudicotyledons</taxon>
        <taxon>Gunneridae</taxon>
        <taxon>Pentapetalae</taxon>
        <taxon>rosids</taxon>
        <taxon>malvids</taxon>
        <taxon>Brassicales</taxon>
        <taxon>Brassicaceae</taxon>
        <taxon>Brassiceae</taxon>
        <taxon>Brassica</taxon>
    </lineage>
</organism>
<sequence>MAKGLAPDTELLSSEGVSGKLQTQRDKQGDREYDTIGGAKGKRGERRRGEPPASGLTRAPDGRPEPPSTGAKQDLKLFESRDGRERRERRERKLIF</sequence>
<dbReference type="AlphaFoldDB" id="A0A8X7WE99"/>